<name>A0ABT7VT94_9GAMM</name>
<feature type="non-terminal residue" evidence="1">
    <location>
        <position position="773"/>
    </location>
</feature>
<evidence type="ECO:0008006" key="3">
    <source>
        <dbReference type="Google" id="ProtNLM"/>
    </source>
</evidence>
<evidence type="ECO:0000313" key="2">
    <source>
        <dbReference type="Proteomes" id="UP001171945"/>
    </source>
</evidence>
<dbReference type="EMBL" id="JAUCGM010000295">
    <property type="protein sequence ID" value="MDM8562799.1"/>
    <property type="molecule type" value="Genomic_DNA"/>
</dbReference>
<evidence type="ECO:0000313" key="1">
    <source>
        <dbReference type="EMBL" id="MDM8562799.1"/>
    </source>
</evidence>
<dbReference type="InterPro" id="IPR027417">
    <property type="entry name" value="P-loop_NTPase"/>
</dbReference>
<accession>A0ABT7VT94</accession>
<keyword evidence="2" id="KW-1185">Reference proteome</keyword>
<reference evidence="1" key="1">
    <citation type="submission" date="2023-06" db="EMBL/GenBank/DDBJ databases">
        <title>Uncultivated large filamentous bacteria from sulfidic sediments reveal new species and different genomic features in energy metabolism and defense.</title>
        <authorList>
            <person name="Fonseca A."/>
        </authorList>
    </citation>
    <scope>NUCLEOTIDE SEQUENCE</scope>
    <source>
        <strain evidence="1">HSG4</strain>
    </source>
</reference>
<gene>
    <name evidence="1" type="ORF">QUF54_05535</name>
</gene>
<dbReference type="PRINTS" id="PR00364">
    <property type="entry name" value="DISEASERSIST"/>
</dbReference>
<dbReference type="SUPFAM" id="SSF52540">
    <property type="entry name" value="P-loop containing nucleoside triphosphate hydrolases"/>
    <property type="match status" value="1"/>
</dbReference>
<sequence length="773" mass="89214">MFYPFVALVAVLQYHNPKVEKLHSTIAFGWQSFAFPLPRLRHYLIKIGKQHGSETAFNAIQQVQLWTLQMAASRRAAQDLASHKETAISFCHEIAIQTNNATLLPLSTTGDIGRAVAILAKPQDKENEQPLRLWINKFPQFWLADFQEIRSANLSTRLDYALQKLKNYQYYQYVKEYHALLNSLQKYAKIDNIGDILSIIEQPISTPICPNWMEGGWTILEKFNQQFAELKGYRQSDSQDARRQYLTRFQKKLDALKWQNLPDYWANIGEELATDWINVLEKAKEQARNFLKLEINLVQNSLLLGKQALNFRVKNPTSVIAEHLQIQVQATQGIYWNIQTARHQILEGSHRTDLHLECQINTPGHYVIRGILEAQDFLDGNPFQQPFNFSITVAETGRIYTEHNYQPYVTGAGLNNDRTFVGRTDLLSWLGGLWRQPDDKPAIVLIGQRRIGKTSLLNKIKRESLERTRLIPVYIDTQEIGDKGEYSFLTAVAERMAKEVAISAPILKENPYLDFQHFLTETKAILDNRRFLLMIDESEPIFQGKYGSELPPFLRSLMQHAEYPTLLLFCGTYFLKQVAWDYSSVFFNTAQFKTVSYLSATESAELLQKPAREILEFDEYVLEQAHILTKGQPLLLQSLGANLIEEFNAIVRAGEERSNYVNFNDLEHATQVLVQQQDNMAFIDHWKGSDTATHRVLSAIAWATDETNRPQLDIDGILAALTENRLDLPRKTVFDIIQRLVDEEILERAGVTYRFAVPLYRRWIAWRWEPITV</sequence>
<organism evidence="1 2">
    <name type="scientific">Candidatus Marithioploca araucensis</name>
    <dbReference type="NCBI Taxonomy" id="70273"/>
    <lineage>
        <taxon>Bacteria</taxon>
        <taxon>Pseudomonadati</taxon>
        <taxon>Pseudomonadota</taxon>
        <taxon>Gammaproteobacteria</taxon>
        <taxon>Thiotrichales</taxon>
        <taxon>Thiotrichaceae</taxon>
        <taxon>Candidatus Marithioploca</taxon>
    </lineage>
</organism>
<protein>
    <recommendedName>
        <fullName evidence="3">ATPase</fullName>
    </recommendedName>
</protein>
<dbReference type="Proteomes" id="UP001171945">
    <property type="component" value="Unassembled WGS sequence"/>
</dbReference>
<comment type="caution">
    <text evidence="1">The sequence shown here is derived from an EMBL/GenBank/DDBJ whole genome shotgun (WGS) entry which is preliminary data.</text>
</comment>
<proteinExistence type="predicted"/>
<dbReference type="PANTHER" id="PTHR34301">
    <property type="entry name" value="DNA-BINDING PROTEIN-RELATED"/>
    <property type="match status" value="1"/>
</dbReference>
<dbReference type="Gene3D" id="3.40.50.300">
    <property type="entry name" value="P-loop containing nucleotide triphosphate hydrolases"/>
    <property type="match status" value="1"/>
</dbReference>
<dbReference type="PANTHER" id="PTHR34301:SF8">
    <property type="entry name" value="ATPASE DOMAIN-CONTAINING PROTEIN"/>
    <property type="match status" value="1"/>
</dbReference>